<feature type="site" description="Influences the redox potential of the prosthetic heme and FAD groups" evidence="15">
    <location>
        <position position="398"/>
    </location>
</feature>
<dbReference type="SUPFAM" id="SSF63380">
    <property type="entry name" value="Riboflavin synthase domain-like"/>
    <property type="match status" value="1"/>
</dbReference>
<evidence type="ECO:0000259" key="16">
    <source>
        <dbReference type="PROSITE" id="PS01033"/>
    </source>
</evidence>
<dbReference type="SUPFAM" id="SSF52343">
    <property type="entry name" value="Ferredoxin reductase-like, C-terminal NADP-linked domain"/>
    <property type="match status" value="1"/>
</dbReference>
<keyword evidence="12 15" id="KW-0520">NAD</keyword>
<dbReference type="Pfam" id="PF00175">
    <property type="entry name" value="NAD_binding_1"/>
    <property type="match status" value="1"/>
</dbReference>
<dbReference type="Pfam" id="PF00970">
    <property type="entry name" value="FAD_binding_6"/>
    <property type="match status" value="1"/>
</dbReference>
<dbReference type="EMBL" id="JBHUIT010000002">
    <property type="protein sequence ID" value="MFD2255452.1"/>
    <property type="molecule type" value="Genomic_DNA"/>
</dbReference>
<evidence type="ECO:0000256" key="3">
    <source>
        <dbReference type="ARBA" id="ARBA00022448"/>
    </source>
</evidence>
<dbReference type="Gene3D" id="1.10.490.10">
    <property type="entry name" value="Globins"/>
    <property type="match status" value="1"/>
</dbReference>
<reference evidence="19" key="1">
    <citation type="journal article" date="2019" name="Int. J. Syst. Evol. Microbiol.">
        <title>The Global Catalogue of Microorganisms (GCM) 10K type strain sequencing project: providing services to taxonomists for standard genome sequencing and annotation.</title>
        <authorList>
            <consortium name="The Broad Institute Genomics Platform"/>
            <consortium name="The Broad Institute Genome Sequencing Center for Infectious Disease"/>
            <person name="Wu L."/>
            <person name="Ma J."/>
        </authorList>
    </citation>
    <scope>NUCLEOTIDE SEQUENCE [LARGE SCALE GENOMIC DNA]</scope>
    <source>
        <strain evidence="19">CGMCC 4.7106</strain>
    </source>
</reference>
<keyword evidence="9 15" id="KW-0521">NADP</keyword>
<evidence type="ECO:0000313" key="18">
    <source>
        <dbReference type="EMBL" id="MFD2255452.1"/>
    </source>
</evidence>
<keyword evidence="7 15" id="KW-0479">Metal-binding</keyword>
<dbReference type="NCBIfam" id="NF009805">
    <property type="entry name" value="PRK13289.1"/>
    <property type="match status" value="1"/>
</dbReference>
<keyword evidence="19" id="KW-1185">Reference proteome</keyword>
<comment type="cofactor">
    <cofactor evidence="15">
        <name>FAD</name>
        <dbReference type="ChEBI" id="CHEBI:57692"/>
    </cofactor>
    <text evidence="15">Binds 1 FAD per subunit.</text>
</comment>
<evidence type="ECO:0000256" key="4">
    <source>
        <dbReference type="ARBA" id="ARBA00022617"/>
    </source>
</evidence>
<feature type="binding site" description="proximal binding residue" evidence="15">
    <location>
        <position position="93"/>
    </location>
    <ligand>
        <name>heme b</name>
        <dbReference type="ChEBI" id="CHEBI:60344"/>
    </ligand>
    <ligandPart>
        <name>Fe</name>
        <dbReference type="ChEBI" id="CHEBI:18248"/>
    </ligandPart>
</feature>
<feature type="active site" description="Charge relay system" evidence="15">
    <location>
        <position position="145"/>
    </location>
</feature>
<dbReference type="InterPro" id="IPR009050">
    <property type="entry name" value="Globin-like_sf"/>
</dbReference>
<gene>
    <name evidence="18" type="primary">hmpA</name>
    <name evidence="15" type="synonym">hmp</name>
    <name evidence="18" type="ORF">ACFSSA_02080</name>
</gene>
<keyword evidence="5 15" id="KW-0561">Oxygen transport</keyword>
<evidence type="ECO:0000256" key="9">
    <source>
        <dbReference type="ARBA" id="ARBA00022857"/>
    </source>
</evidence>
<organism evidence="18 19">
    <name type="scientific">Luteolibacter algae</name>
    <dbReference type="NCBI Taxonomy" id="454151"/>
    <lineage>
        <taxon>Bacteria</taxon>
        <taxon>Pseudomonadati</taxon>
        <taxon>Verrucomicrobiota</taxon>
        <taxon>Verrucomicrobiia</taxon>
        <taxon>Verrucomicrobiales</taxon>
        <taxon>Verrucomicrobiaceae</taxon>
        <taxon>Luteolibacter</taxon>
    </lineage>
</organism>
<dbReference type="InterPro" id="IPR017927">
    <property type="entry name" value="FAD-bd_FR_type"/>
</dbReference>
<proteinExistence type="inferred from homology"/>
<feature type="active site" description="Charge relay system" evidence="15">
    <location>
        <position position="103"/>
    </location>
</feature>
<dbReference type="Gene3D" id="2.40.30.10">
    <property type="entry name" value="Translation factors"/>
    <property type="match status" value="1"/>
</dbReference>
<evidence type="ECO:0000256" key="10">
    <source>
        <dbReference type="ARBA" id="ARBA00023002"/>
    </source>
</evidence>
<evidence type="ECO:0000259" key="17">
    <source>
        <dbReference type="PROSITE" id="PS51384"/>
    </source>
</evidence>
<evidence type="ECO:0000256" key="2">
    <source>
        <dbReference type="ARBA" id="ARBA00008414"/>
    </source>
</evidence>
<evidence type="ECO:0000256" key="11">
    <source>
        <dbReference type="ARBA" id="ARBA00023004"/>
    </source>
</evidence>
<accession>A0ABW5D315</accession>
<feature type="binding site" evidence="15">
    <location>
        <position position="198"/>
    </location>
    <ligand>
        <name>FAD</name>
        <dbReference type="ChEBI" id="CHEBI:57692"/>
    </ligand>
</feature>
<protein>
    <recommendedName>
        <fullName evidence="15">Flavohemoprotein</fullName>
    </recommendedName>
    <alternativeName>
        <fullName evidence="15">Flavohemoglobin</fullName>
    </alternativeName>
    <alternativeName>
        <fullName evidence="15">Hemoglobin-like protein</fullName>
    </alternativeName>
    <alternativeName>
        <fullName evidence="15">Nitric oxide dioxygenase</fullName>
        <shortName evidence="15">NO oxygenase</shortName>
        <shortName evidence="15">NOD</shortName>
        <ecNumber evidence="15">1.14.12.17</ecNumber>
    </alternativeName>
</protein>
<keyword evidence="8 15" id="KW-0274">FAD</keyword>
<feature type="domain" description="FAD-binding FR-type" evidence="17">
    <location>
        <begin position="160"/>
        <end position="263"/>
    </location>
</feature>
<dbReference type="PROSITE" id="PS51384">
    <property type="entry name" value="FAD_FR"/>
    <property type="match status" value="1"/>
</dbReference>
<dbReference type="InterPro" id="IPR008333">
    <property type="entry name" value="Cbr1-like_FAD-bd_dom"/>
</dbReference>
<dbReference type="EC" id="1.14.12.17" evidence="15"/>
<keyword evidence="11 15" id="KW-0408">Iron</keyword>
<dbReference type="Gene3D" id="3.40.50.80">
    <property type="entry name" value="Nucleotide-binding domain of ferredoxin-NADP reductase (FNR) module"/>
    <property type="match status" value="1"/>
</dbReference>
<comment type="similarity">
    <text evidence="1 15">In the C-terminal section; belongs to the flavoprotein pyridine nucleotide cytochrome reductase family.</text>
</comment>
<evidence type="ECO:0000256" key="6">
    <source>
        <dbReference type="ARBA" id="ARBA00022630"/>
    </source>
</evidence>
<keyword evidence="10 15" id="KW-0560">Oxidoreductase</keyword>
<comment type="cofactor">
    <cofactor evidence="15">
        <name>heme b</name>
        <dbReference type="ChEBI" id="CHEBI:60344"/>
    </cofactor>
    <text evidence="15">Binds 1 heme b (iron(II)-protoporphyrin IX) group per subunit.</text>
</comment>
<evidence type="ECO:0000256" key="12">
    <source>
        <dbReference type="ARBA" id="ARBA00023027"/>
    </source>
</evidence>
<comment type="catalytic activity">
    <reaction evidence="13 15">
        <text>2 nitric oxide + NADH + 2 O2 = 2 nitrate + NAD(+) + H(+)</text>
        <dbReference type="Rhea" id="RHEA:19469"/>
        <dbReference type="ChEBI" id="CHEBI:15378"/>
        <dbReference type="ChEBI" id="CHEBI:15379"/>
        <dbReference type="ChEBI" id="CHEBI:16480"/>
        <dbReference type="ChEBI" id="CHEBI:17632"/>
        <dbReference type="ChEBI" id="CHEBI:57540"/>
        <dbReference type="ChEBI" id="CHEBI:57945"/>
        <dbReference type="EC" id="1.14.12.17"/>
    </reaction>
</comment>
<evidence type="ECO:0000313" key="19">
    <source>
        <dbReference type="Proteomes" id="UP001597375"/>
    </source>
</evidence>
<dbReference type="PRINTS" id="PR00410">
    <property type="entry name" value="PHEHYDRXLASE"/>
</dbReference>
<dbReference type="RefSeq" id="WP_386818111.1">
    <property type="nucleotide sequence ID" value="NZ_JBHUIT010000002.1"/>
</dbReference>
<dbReference type="HAMAP" id="MF_01252">
    <property type="entry name" value="Hmp"/>
    <property type="match status" value="1"/>
</dbReference>
<feature type="binding site" evidence="15">
    <location>
        <begin position="213"/>
        <end position="216"/>
    </location>
    <ligand>
        <name>FAD</name>
        <dbReference type="ChEBI" id="CHEBI:57692"/>
    </ligand>
</feature>
<dbReference type="InterPro" id="IPR017938">
    <property type="entry name" value="Riboflavin_synthase-like_b-brl"/>
</dbReference>
<dbReference type="Proteomes" id="UP001597375">
    <property type="component" value="Unassembled WGS sequence"/>
</dbReference>
<dbReference type="CDD" id="cd06184">
    <property type="entry name" value="flavohem_like_fad_nad_binding"/>
    <property type="match status" value="1"/>
</dbReference>
<dbReference type="InterPro" id="IPR001433">
    <property type="entry name" value="OxRdtase_FAD/NAD-bd"/>
</dbReference>
<evidence type="ECO:0000256" key="8">
    <source>
        <dbReference type="ARBA" id="ARBA00022827"/>
    </source>
</evidence>
<evidence type="ECO:0000256" key="14">
    <source>
        <dbReference type="ARBA" id="ARBA00049433"/>
    </source>
</evidence>
<feature type="domain" description="Globin" evidence="16">
    <location>
        <begin position="9"/>
        <end position="146"/>
    </location>
</feature>
<dbReference type="GO" id="GO:0008941">
    <property type="term" value="F:nitric oxide dioxygenase NAD(P)H activity"/>
    <property type="evidence" value="ECO:0007669"/>
    <property type="project" value="UniProtKB-EC"/>
</dbReference>
<feature type="site" description="Influences the redox potential of the prosthetic heme and FAD groups" evidence="15">
    <location>
        <position position="92"/>
    </location>
</feature>
<comment type="catalytic activity">
    <reaction evidence="14 15">
        <text>2 nitric oxide + NADPH + 2 O2 = 2 nitrate + NADP(+) + H(+)</text>
        <dbReference type="Rhea" id="RHEA:19465"/>
        <dbReference type="ChEBI" id="CHEBI:15378"/>
        <dbReference type="ChEBI" id="CHEBI:15379"/>
        <dbReference type="ChEBI" id="CHEBI:16480"/>
        <dbReference type="ChEBI" id="CHEBI:17632"/>
        <dbReference type="ChEBI" id="CHEBI:57783"/>
        <dbReference type="ChEBI" id="CHEBI:58349"/>
        <dbReference type="EC" id="1.14.12.17"/>
    </reaction>
</comment>
<dbReference type="SUPFAM" id="SSF46458">
    <property type="entry name" value="Globin-like"/>
    <property type="match status" value="1"/>
</dbReference>
<dbReference type="InterPro" id="IPR023950">
    <property type="entry name" value="Hmp"/>
</dbReference>
<keyword evidence="4 15" id="KW-0349">Heme</keyword>
<feature type="binding site" evidence="15">
    <location>
        <begin position="278"/>
        <end position="283"/>
    </location>
    <ligand>
        <name>NADP(+)</name>
        <dbReference type="ChEBI" id="CHEBI:58349"/>
    </ligand>
</feature>
<feature type="region of interest" description="Reductase" evidence="15">
    <location>
        <begin position="157"/>
        <end position="409"/>
    </location>
</feature>
<evidence type="ECO:0000256" key="5">
    <source>
        <dbReference type="ARBA" id="ARBA00022621"/>
    </source>
</evidence>
<feature type="binding site" evidence="15">
    <location>
        <begin position="399"/>
        <end position="402"/>
    </location>
    <ligand>
        <name>FAD</name>
        <dbReference type="ChEBI" id="CHEBI:57692"/>
    </ligand>
</feature>
<evidence type="ECO:0000256" key="7">
    <source>
        <dbReference type="ARBA" id="ARBA00022723"/>
    </source>
</evidence>
<comment type="caution">
    <text evidence="18">The sequence shown here is derived from an EMBL/GenBank/DDBJ whole genome shotgun (WGS) entry which is preliminary data.</text>
</comment>
<dbReference type="InterPro" id="IPR039261">
    <property type="entry name" value="FNR_nucleotide-bd"/>
</dbReference>
<keyword evidence="3 15" id="KW-0813">Transport</keyword>
<evidence type="ECO:0000256" key="1">
    <source>
        <dbReference type="ARBA" id="ARBA00006401"/>
    </source>
</evidence>
<keyword evidence="6 15" id="KW-0285">Flavoprotein</keyword>
<evidence type="ECO:0000256" key="15">
    <source>
        <dbReference type="HAMAP-Rule" id="MF_01252"/>
    </source>
</evidence>
<dbReference type="InterPro" id="IPR012292">
    <property type="entry name" value="Globin/Proto"/>
</dbReference>
<dbReference type="Pfam" id="PF00042">
    <property type="entry name" value="Globin"/>
    <property type="match status" value="1"/>
</dbReference>
<comment type="domain">
    <text evidence="15">Consists of two distinct domains; an N-terminal heme-containing oxygen-binding domain and a C-terminal reductase domain with binding sites for FAD and NAD(P)H.</text>
</comment>
<sequence length="409" mass="45201">MKTPPAPLALSENTIATVKSTSPVLQENGELLTRHFYERMFRENPEVSSLFNASNQAGGTQQRALAGAICAFAANVDNLEVLASAVERIAQKHAGLRILPEHYPIVGSNLLAAIQEVLSLPADHEIVTAWAEAYGFLASILIGREHQIYTEQENKENGWSGFKNFRIVRKVRESDVITSFYLSPEDGSNVPGYKPGQYITVRVPDPKSGTTMRNYSLSCAPNPGHFRISVKAEPNGAVSNFLHGKAEGETLEIGPPCGEFFLDLSEHHERPLVLLSAGVGITPLLAMLESATNARPEREIYFIHGSLHGKTHSFASHVREISAKNDNVTSHIRYSEPTEEDRAANRFDSTGYIDAELIGNLLPTRDCDYYFCGPKPFMSSIYRQLLAWGIPGTQVHFEFFGPREELETA</sequence>
<dbReference type="PROSITE" id="PS01033">
    <property type="entry name" value="GLOBIN"/>
    <property type="match status" value="1"/>
</dbReference>
<dbReference type="InterPro" id="IPR000971">
    <property type="entry name" value="Globin"/>
</dbReference>
<evidence type="ECO:0000256" key="13">
    <source>
        <dbReference type="ARBA" id="ARBA00048649"/>
    </source>
</evidence>
<comment type="similarity">
    <text evidence="2 15">Belongs to the globin family. Two-domain flavohemoproteins subfamily.</text>
</comment>
<dbReference type="PANTHER" id="PTHR43396">
    <property type="entry name" value="FLAVOHEMOPROTEIN"/>
    <property type="match status" value="1"/>
</dbReference>
<name>A0ABW5D315_9BACT</name>
<dbReference type="PANTHER" id="PTHR43396:SF3">
    <property type="entry name" value="FLAVOHEMOPROTEIN"/>
    <property type="match status" value="1"/>
</dbReference>
<dbReference type="CDD" id="cd08922">
    <property type="entry name" value="FHb-globin"/>
    <property type="match status" value="1"/>
</dbReference>
<feature type="site" description="Involved in heme-bound ligand stabilization and O-O bond activation" evidence="15">
    <location>
        <position position="37"/>
    </location>
</feature>